<proteinExistence type="predicted"/>
<evidence type="ECO:0000313" key="1">
    <source>
        <dbReference type="EMBL" id="GMQ33923.1"/>
    </source>
</evidence>
<sequence length="51" mass="5941">MKINGIISKKYAFIQKVILLIILSLKTKKPEINPGKFLRFHLHTFLKSLFA</sequence>
<comment type="caution">
    <text evidence="1">The sequence shown here is derived from an EMBL/GenBank/DDBJ whole genome shotgun (WGS) entry which is preliminary data.</text>
</comment>
<gene>
    <name evidence="1" type="ORF">Ataiwa_21950</name>
</gene>
<evidence type="ECO:0000313" key="2">
    <source>
        <dbReference type="Proteomes" id="UP001307705"/>
    </source>
</evidence>
<dbReference type="EMBL" id="BTPE01000006">
    <property type="protein sequence ID" value="GMQ33923.1"/>
    <property type="molecule type" value="Genomic_DNA"/>
</dbReference>
<protein>
    <submittedName>
        <fullName evidence="1">Uncharacterized protein</fullName>
    </submittedName>
</protein>
<organism evidence="1 2">
    <name type="scientific">Algoriphagus taiwanensis</name>
    <dbReference type="NCBI Taxonomy" id="1445656"/>
    <lineage>
        <taxon>Bacteria</taxon>
        <taxon>Pseudomonadati</taxon>
        <taxon>Bacteroidota</taxon>
        <taxon>Cytophagia</taxon>
        <taxon>Cytophagales</taxon>
        <taxon>Cyclobacteriaceae</taxon>
        <taxon>Algoriphagus</taxon>
    </lineage>
</organism>
<keyword evidence="2" id="KW-1185">Reference proteome</keyword>
<name>A0ABQ6Q369_9BACT</name>
<dbReference type="Proteomes" id="UP001307705">
    <property type="component" value="Unassembled WGS sequence"/>
</dbReference>
<accession>A0ABQ6Q369</accession>
<reference evidence="1 2" key="1">
    <citation type="submission" date="2023-08" db="EMBL/GenBank/DDBJ databases">
        <title>Draft genome sequence of Algoriphagus taiwanensis.</title>
        <authorList>
            <person name="Takatani N."/>
            <person name="Hosokawa M."/>
            <person name="Sawabe T."/>
        </authorList>
    </citation>
    <scope>NUCLEOTIDE SEQUENCE [LARGE SCALE GENOMIC DNA]</scope>
    <source>
        <strain evidence="1 2">JCM 19755</strain>
    </source>
</reference>